<accession>A0A0A9FXT3</accession>
<dbReference type="EMBL" id="GBRH01180266">
    <property type="protein sequence ID" value="JAE17630.1"/>
    <property type="molecule type" value="Transcribed_RNA"/>
</dbReference>
<reference evidence="1" key="1">
    <citation type="submission" date="2014-09" db="EMBL/GenBank/DDBJ databases">
        <authorList>
            <person name="Magalhaes I.L.F."/>
            <person name="Oliveira U."/>
            <person name="Santos F.R."/>
            <person name="Vidigal T.H.D.A."/>
            <person name="Brescovit A.D."/>
            <person name="Santos A.J."/>
        </authorList>
    </citation>
    <scope>NUCLEOTIDE SEQUENCE</scope>
    <source>
        <tissue evidence="1">Shoot tissue taken approximately 20 cm above the soil surface</tissue>
    </source>
</reference>
<dbReference type="AlphaFoldDB" id="A0A0A9FXT3"/>
<evidence type="ECO:0000313" key="1">
    <source>
        <dbReference type="EMBL" id="JAE17630.1"/>
    </source>
</evidence>
<organism evidence="1">
    <name type="scientific">Arundo donax</name>
    <name type="common">Giant reed</name>
    <name type="synonym">Donax arundinaceus</name>
    <dbReference type="NCBI Taxonomy" id="35708"/>
    <lineage>
        <taxon>Eukaryota</taxon>
        <taxon>Viridiplantae</taxon>
        <taxon>Streptophyta</taxon>
        <taxon>Embryophyta</taxon>
        <taxon>Tracheophyta</taxon>
        <taxon>Spermatophyta</taxon>
        <taxon>Magnoliopsida</taxon>
        <taxon>Liliopsida</taxon>
        <taxon>Poales</taxon>
        <taxon>Poaceae</taxon>
        <taxon>PACMAD clade</taxon>
        <taxon>Arundinoideae</taxon>
        <taxon>Arundineae</taxon>
        <taxon>Arundo</taxon>
    </lineage>
</organism>
<sequence length="53" mass="6023">MPLRVADPRRVDDTSIHLVAMSRSCHVLLCSQMSREKILACLDTRVPLVTTTW</sequence>
<reference evidence="1" key="2">
    <citation type="journal article" date="2015" name="Data Brief">
        <title>Shoot transcriptome of the giant reed, Arundo donax.</title>
        <authorList>
            <person name="Barrero R.A."/>
            <person name="Guerrero F.D."/>
            <person name="Moolhuijzen P."/>
            <person name="Goolsby J.A."/>
            <person name="Tidwell J."/>
            <person name="Bellgard S.E."/>
            <person name="Bellgard M.I."/>
        </authorList>
    </citation>
    <scope>NUCLEOTIDE SEQUENCE</scope>
    <source>
        <tissue evidence="1">Shoot tissue taken approximately 20 cm above the soil surface</tissue>
    </source>
</reference>
<protein>
    <submittedName>
        <fullName evidence="1">Uncharacterized protein</fullName>
    </submittedName>
</protein>
<proteinExistence type="predicted"/>
<name>A0A0A9FXT3_ARUDO</name>